<name>A0A392VJX9_9FABA</name>
<dbReference type="Proteomes" id="UP000265520">
    <property type="component" value="Unassembled WGS sequence"/>
</dbReference>
<dbReference type="AlphaFoldDB" id="A0A392VJX9"/>
<proteinExistence type="predicted"/>
<evidence type="ECO:0000313" key="1">
    <source>
        <dbReference type="EMBL" id="MCI87281.1"/>
    </source>
</evidence>
<keyword evidence="2" id="KW-1185">Reference proteome</keyword>
<protein>
    <submittedName>
        <fullName evidence="1">Uncharacterized protein</fullName>
    </submittedName>
</protein>
<dbReference type="EMBL" id="LXQA011162251">
    <property type="protein sequence ID" value="MCI87281.1"/>
    <property type="molecule type" value="Genomic_DNA"/>
</dbReference>
<reference evidence="1 2" key="1">
    <citation type="journal article" date="2018" name="Front. Plant Sci.">
        <title>Red Clover (Trifolium pratense) and Zigzag Clover (T. medium) - A Picture of Genomic Similarities and Differences.</title>
        <authorList>
            <person name="Dluhosova J."/>
            <person name="Istvanek J."/>
            <person name="Nedelnik J."/>
            <person name="Repkova J."/>
        </authorList>
    </citation>
    <scope>NUCLEOTIDE SEQUENCE [LARGE SCALE GENOMIC DNA]</scope>
    <source>
        <strain evidence="2">cv. 10/8</strain>
        <tissue evidence="1">Leaf</tissue>
    </source>
</reference>
<sequence length="49" mass="5297">MRLSATEDPATQVGLSPTRVLPVLVDVMPRKSANVKSEFTLTIPSKAIM</sequence>
<accession>A0A392VJX9</accession>
<organism evidence="1 2">
    <name type="scientific">Trifolium medium</name>
    <dbReference type="NCBI Taxonomy" id="97028"/>
    <lineage>
        <taxon>Eukaryota</taxon>
        <taxon>Viridiplantae</taxon>
        <taxon>Streptophyta</taxon>
        <taxon>Embryophyta</taxon>
        <taxon>Tracheophyta</taxon>
        <taxon>Spermatophyta</taxon>
        <taxon>Magnoliopsida</taxon>
        <taxon>eudicotyledons</taxon>
        <taxon>Gunneridae</taxon>
        <taxon>Pentapetalae</taxon>
        <taxon>rosids</taxon>
        <taxon>fabids</taxon>
        <taxon>Fabales</taxon>
        <taxon>Fabaceae</taxon>
        <taxon>Papilionoideae</taxon>
        <taxon>50 kb inversion clade</taxon>
        <taxon>NPAAA clade</taxon>
        <taxon>Hologalegina</taxon>
        <taxon>IRL clade</taxon>
        <taxon>Trifolieae</taxon>
        <taxon>Trifolium</taxon>
    </lineage>
</organism>
<comment type="caution">
    <text evidence="1">The sequence shown here is derived from an EMBL/GenBank/DDBJ whole genome shotgun (WGS) entry which is preliminary data.</text>
</comment>
<evidence type="ECO:0000313" key="2">
    <source>
        <dbReference type="Proteomes" id="UP000265520"/>
    </source>
</evidence>